<dbReference type="PANTHER" id="PTHR31600:SF2">
    <property type="entry name" value="GAMETE ENRICHED GENE 10 PROTEIN-RELATED"/>
    <property type="match status" value="1"/>
</dbReference>
<dbReference type="InterPro" id="IPR000014">
    <property type="entry name" value="PAS"/>
</dbReference>
<evidence type="ECO:0000259" key="3">
    <source>
        <dbReference type="PROSITE" id="PS50112"/>
    </source>
</evidence>
<feature type="domain" description="PAS" evidence="3">
    <location>
        <begin position="26"/>
        <end position="88"/>
    </location>
</feature>
<dbReference type="Pfam" id="PF13426">
    <property type="entry name" value="PAS_9"/>
    <property type="match status" value="1"/>
</dbReference>
<accession>A0A2J7ZY08</accession>
<evidence type="ECO:0000256" key="2">
    <source>
        <dbReference type="ARBA" id="ARBA00022606"/>
    </source>
</evidence>
<gene>
    <name evidence="4" type="ORF">TSOC_008610</name>
</gene>
<keyword evidence="1" id="KW-0675">Receptor</keyword>
<proteinExistence type="predicted"/>
<protein>
    <recommendedName>
        <fullName evidence="3">PAS domain-containing protein</fullName>
    </recommendedName>
</protein>
<keyword evidence="1" id="KW-0157">Chromophore</keyword>
<dbReference type="InterPro" id="IPR052994">
    <property type="entry name" value="Tiny_macrocysts_regulators"/>
</dbReference>
<dbReference type="Proteomes" id="UP000236333">
    <property type="component" value="Unassembled WGS sequence"/>
</dbReference>
<dbReference type="PROSITE" id="PS50112">
    <property type="entry name" value="PAS"/>
    <property type="match status" value="1"/>
</dbReference>
<keyword evidence="1" id="KW-0600">Photoreceptor protein</keyword>
<evidence type="ECO:0000256" key="1">
    <source>
        <dbReference type="ARBA" id="ARBA00022543"/>
    </source>
</evidence>
<dbReference type="PANTHER" id="PTHR31600">
    <property type="entry name" value="TINY MACROCYSTS PROTEIN B-RELATED"/>
    <property type="match status" value="1"/>
</dbReference>
<organism evidence="4 5">
    <name type="scientific">Tetrabaena socialis</name>
    <dbReference type="NCBI Taxonomy" id="47790"/>
    <lineage>
        <taxon>Eukaryota</taxon>
        <taxon>Viridiplantae</taxon>
        <taxon>Chlorophyta</taxon>
        <taxon>core chlorophytes</taxon>
        <taxon>Chlorophyceae</taxon>
        <taxon>CS clade</taxon>
        <taxon>Chlamydomonadales</taxon>
        <taxon>Tetrabaenaceae</taxon>
        <taxon>Tetrabaena</taxon>
    </lineage>
</organism>
<sequence>MVSLRARCCQTVSFAYLAAGTPLSRMDDMSVGVLVINAAGEVQMANKMAYTMFGYRRGALDGKPLVVLLAPHSTRTLTNMLASLVAASSLAALVVNSEDTASAGMKTDSTDAVVVAMHYDRVAFSAKLSIKKASGVGEDSTFITLWEPLPPIKGVATLWVAPNGEIAACDPQFVSITGWKASEVHCASLSSLLSFPAAESQVTPAADEEFGYAALAQQNGNSGAEMVARLLAQPAAGPGGAGASLPCFGVHKFDDCPMACAASIACKDASAALVYELRIKLTVMDPPMLLVVDRKGAIKYASVEFVASVKDTGYNGGTLAAAGGPRHAGGMGPLRGPGRGGGHFPTPLGSVTSSTDQLAAYTLSDFLLPHWKEVHAKILKDATATSLPSRSPLTCRNDGGQGPTQELRTLGGKPLFMHVSIVATDIMGEMVHTVRMAR</sequence>
<dbReference type="CDD" id="cd00130">
    <property type="entry name" value="PAS"/>
    <property type="match status" value="1"/>
</dbReference>
<dbReference type="AlphaFoldDB" id="A0A2J7ZY08"/>
<keyword evidence="2" id="KW-0716">Sensory transduction</keyword>
<dbReference type="OrthoDB" id="10549240at2759"/>
<evidence type="ECO:0000313" key="4">
    <source>
        <dbReference type="EMBL" id="PNH05153.1"/>
    </source>
</evidence>
<dbReference type="SUPFAM" id="SSF55785">
    <property type="entry name" value="PYP-like sensor domain (PAS domain)"/>
    <property type="match status" value="1"/>
</dbReference>
<keyword evidence="5" id="KW-1185">Reference proteome</keyword>
<dbReference type="GO" id="GO:0009881">
    <property type="term" value="F:photoreceptor activity"/>
    <property type="evidence" value="ECO:0007669"/>
    <property type="project" value="UniProtKB-KW"/>
</dbReference>
<dbReference type="EMBL" id="PGGS01000329">
    <property type="protein sequence ID" value="PNH05153.1"/>
    <property type="molecule type" value="Genomic_DNA"/>
</dbReference>
<reference evidence="4 5" key="1">
    <citation type="journal article" date="2017" name="Mol. Biol. Evol.">
        <title>The 4-celled Tetrabaena socialis nuclear genome reveals the essential components for genetic control of cell number at the origin of multicellularity in the volvocine lineage.</title>
        <authorList>
            <person name="Featherston J."/>
            <person name="Arakaki Y."/>
            <person name="Hanschen E.R."/>
            <person name="Ferris P.J."/>
            <person name="Michod R.E."/>
            <person name="Olson B.J.S.C."/>
            <person name="Nozaki H."/>
            <person name="Durand P.M."/>
        </authorList>
    </citation>
    <scope>NUCLEOTIDE SEQUENCE [LARGE SCALE GENOMIC DNA]</scope>
    <source>
        <strain evidence="4 5">NIES-571</strain>
    </source>
</reference>
<comment type="caution">
    <text evidence="4">The sequence shown here is derived from an EMBL/GenBank/DDBJ whole genome shotgun (WGS) entry which is preliminary data.</text>
</comment>
<name>A0A2J7ZY08_9CHLO</name>
<dbReference type="InterPro" id="IPR035965">
    <property type="entry name" value="PAS-like_dom_sf"/>
</dbReference>
<dbReference type="Gene3D" id="3.30.450.20">
    <property type="entry name" value="PAS domain"/>
    <property type="match status" value="1"/>
</dbReference>
<evidence type="ECO:0000313" key="5">
    <source>
        <dbReference type="Proteomes" id="UP000236333"/>
    </source>
</evidence>